<dbReference type="FunFam" id="3.30.70.270:FF:000020">
    <property type="entry name" value="Transposon Tf2-6 polyprotein-like Protein"/>
    <property type="match status" value="1"/>
</dbReference>
<dbReference type="Gene3D" id="3.30.70.270">
    <property type="match status" value="2"/>
</dbReference>
<dbReference type="InterPro" id="IPR043128">
    <property type="entry name" value="Rev_trsase/Diguanyl_cyclase"/>
</dbReference>
<dbReference type="OrthoDB" id="778454at2759"/>
<dbReference type="CDD" id="cd09274">
    <property type="entry name" value="RNase_HI_RT_Ty3"/>
    <property type="match status" value="1"/>
</dbReference>
<dbReference type="AlphaFoldDB" id="A0A371GV38"/>
<keyword evidence="4" id="KW-1185">Reference proteome</keyword>
<dbReference type="EMBL" id="QJKJ01004377">
    <property type="protein sequence ID" value="RDX94420.1"/>
    <property type="molecule type" value="Genomic_DNA"/>
</dbReference>
<dbReference type="PANTHER" id="PTHR37984">
    <property type="entry name" value="PROTEIN CBG26694"/>
    <property type="match status" value="1"/>
</dbReference>
<evidence type="ECO:0000256" key="1">
    <source>
        <dbReference type="ARBA" id="ARBA00023268"/>
    </source>
</evidence>
<dbReference type="InterPro" id="IPR050951">
    <property type="entry name" value="Retrovirus_Pol_polyprotein"/>
</dbReference>
<dbReference type="InterPro" id="IPR043502">
    <property type="entry name" value="DNA/RNA_pol_sf"/>
</dbReference>
<accession>A0A371GV38</accession>
<protein>
    <submittedName>
        <fullName evidence="3">Retrovirus-related Pol polyprotein from transposon 17.6</fullName>
    </submittedName>
</protein>
<dbReference type="InterPro" id="IPR041577">
    <property type="entry name" value="RT_RNaseH_2"/>
</dbReference>
<sequence>MTGRTKVDVHFRTLSIEFNDNLVSFNIFEVMKHPTEGHSLFSIDIIDELVKEYMQLGINSVEISHFVEILDVIDCFDSMKDVYNSVNMPNMQDLSEFVDNIADLADLVHMFEISNLTNLVYRLLPDHLKYAYLDDHQHFPIIIANHLHREQEEKLLNVLRKCKKEIEWTLSNLPGIKPSICMHKILLEEEAQSIRQQQRRLNPTILDVVKKEMNASVRISMMRWCQLKFKIADYLHLPIRNIRLHPDVVWLVQHSEYIPKMYDQYFLKFVGGLHGSLHGQLHVYVASFEACLENLSQVLTRCMETNLMLNFKKCHFMVTEGIVLGHLISSRGIEVNKDKVDIIISLPNPAFVREARSFLGHASFYRRFIKNFSKIVLPLSKLLQKDVNFIFDQPYMEAFQELKKRLTSTPILHAPNWEYPFKLMCDASNSALGAILGQRVGKQLHPIVFAFDKFHSYLFCPKIIIFSDHATLKFLLKKLDAKPRLIRWMLLLQEFDLEIREKKSAENAVANHLS</sequence>
<dbReference type="GO" id="GO:0003824">
    <property type="term" value="F:catalytic activity"/>
    <property type="evidence" value="ECO:0007669"/>
    <property type="project" value="UniProtKB-KW"/>
</dbReference>
<feature type="non-terminal residue" evidence="3">
    <location>
        <position position="1"/>
    </location>
</feature>
<gene>
    <name evidence="3" type="primary">pol</name>
    <name evidence="3" type="ORF">CR513_23206</name>
</gene>
<evidence type="ECO:0000313" key="3">
    <source>
        <dbReference type="EMBL" id="RDX94420.1"/>
    </source>
</evidence>
<feature type="domain" description="Reverse transcriptase/retrotransposon-derived protein RNase H-like" evidence="2">
    <location>
        <begin position="396"/>
        <end position="455"/>
    </location>
</feature>
<dbReference type="SUPFAM" id="SSF56672">
    <property type="entry name" value="DNA/RNA polymerases"/>
    <property type="match status" value="1"/>
</dbReference>
<evidence type="ECO:0000313" key="4">
    <source>
        <dbReference type="Proteomes" id="UP000257109"/>
    </source>
</evidence>
<dbReference type="PANTHER" id="PTHR37984:SF5">
    <property type="entry name" value="PROTEIN NYNRIN-LIKE"/>
    <property type="match status" value="1"/>
</dbReference>
<keyword evidence="1" id="KW-0511">Multifunctional enzyme</keyword>
<organism evidence="3 4">
    <name type="scientific">Mucuna pruriens</name>
    <name type="common">Velvet bean</name>
    <name type="synonym">Dolichos pruriens</name>
    <dbReference type="NCBI Taxonomy" id="157652"/>
    <lineage>
        <taxon>Eukaryota</taxon>
        <taxon>Viridiplantae</taxon>
        <taxon>Streptophyta</taxon>
        <taxon>Embryophyta</taxon>
        <taxon>Tracheophyta</taxon>
        <taxon>Spermatophyta</taxon>
        <taxon>Magnoliopsida</taxon>
        <taxon>eudicotyledons</taxon>
        <taxon>Gunneridae</taxon>
        <taxon>Pentapetalae</taxon>
        <taxon>rosids</taxon>
        <taxon>fabids</taxon>
        <taxon>Fabales</taxon>
        <taxon>Fabaceae</taxon>
        <taxon>Papilionoideae</taxon>
        <taxon>50 kb inversion clade</taxon>
        <taxon>NPAAA clade</taxon>
        <taxon>indigoferoid/millettioid clade</taxon>
        <taxon>Phaseoleae</taxon>
        <taxon>Mucuna</taxon>
    </lineage>
</organism>
<reference evidence="3" key="1">
    <citation type="submission" date="2018-05" db="EMBL/GenBank/DDBJ databases">
        <title>Draft genome of Mucuna pruriens seed.</title>
        <authorList>
            <person name="Nnadi N.E."/>
            <person name="Vos R."/>
            <person name="Hasami M.H."/>
            <person name="Devisetty U.K."/>
            <person name="Aguiy J.C."/>
        </authorList>
    </citation>
    <scope>NUCLEOTIDE SEQUENCE [LARGE SCALE GENOMIC DNA]</scope>
    <source>
        <strain evidence="3">JCA_2017</strain>
    </source>
</reference>
<name>A0A371GV38_MUCPR</name>
<dbReference type="Pfam" id="PF17919">
    <property type="entry name" value="RT_RNaseH_2"/>
    <property type="match status" value="1"/>
</dbReference>
<proteinExistence type="predicted"/>
<comment type="caution">
    <text evidence="3">The sequence shown here is derived from an EMBL/GenBank/DDBJ whole genome shotgun (WGS) entry which is preliminary data.</text>
</comment>
<evidence type="ECO:0000259" key="2">
    <source>
        <dbReference type="Pfam" id="PF17919"/>
    </source>
</evidence>
<dbReference type="Proteomes" id="UP000257109">
    <property type="component" value="Unassembled WGS sequence"/>
</dbReference>